<dbReference type="EMBL" id="DWWC01000212">
    <property type="protein sequence ID" value="HJC70040.1"/>
    <property type="molecule type" value="Genomic_DNA"/>
</dbReference>
<feature type="transmembrane region" description="Helical" evidence="1">
    <location>
        <begin position="24"/>
        <end position="44"/>
    </location>
</feature>
<gene>
    <name evidence="2" type="ORF">H9932_10250</name>
</gene>
<reference evidence="2" key="2">
    <citation type="submission" date="2021-04" db="EMBL/GenBank/DDBJ databases">
        <authorList>
            <person name="Gilroy R."/>
        </authorList>
    </citation>
    <scope>NUCLEOTIDE SEQUENCE</scope>
    <source>
        <strain evidence="2">CHK130-7132</strain>
    </source>
</reference>
<feature type="transmembrane region" description="Helical" evidence="1">
    <location>
        <begin position="318"/>
        <end position="338"/>
    </location>
</feature>
<accession>A0A9D2Q1Y0</accession>
<sequence length="517" mass="50979">MNASLAPVREVWAQRARARSRTDLLYLLYLAGLTAVVLGLPALIWAGRLLARPDVLALLGREEAVPAVVALALAVAATLVGLGGVRGPALLPPFFTATLASGPLPRGVVLRRPFARALLLPLSAAVLPSALVAATLLAAGKAGPDSATSLVLAGIGLGLLWGGAWCAGQLLRRTGRRLAVLLLGLAAACTALTALLAGGEPREPSGRVAAGPAEGVVGGLSAVPGGAWAAGLVVSGAVVVVLCTTLLGRLRGTELAAQAARWEAATTAASTTDLAGAAGAFRAVPTAARGLAAIGPGPLVLLYARRDAVAWLRTPDRCAGGALGALLGAAALGGAVLLQGPAAWALLVLGALLLRAGAGAFVDGIRHGVHTLGAPPLLGQRAATQLLLHAVAPLLLLAVLGALGGFAAVLVGGGGAGADPVLLPVATAAVVLAARVWEAAKGTMPLSLATPIPTPQGDLSVLVMLAWQADSVIAPLLGAALLLLVLPLGPAALLGAAAATVAVLVLLTRGRLQDLQA</sequence>
<proteinExistence type="predicted"/>
<comment type="caution">
    <text evidence="2">The sequence shown here is derived from an EMBL/GenBank/DDBJ whole genome shotgun (WGS) entry which is preliminary data.</text>
</comment>
<feature type="transmembrane region" description="Helical" evidence="1">
    <location>
        <begin position="64"/>
        <end position="85"/>
    </location>
</feature>
<dbReference type="AlphaFoldDB" id="A0A9D2Q1Y0"/>
<feature type="transmembrane region" description="Helical" evidence="1">
    <location>
        <begin position="491"/>
        <end position="508"/>
    </location>
</feature>
<evidence type="ECO:0000313" key="2">
    <source>
        <dbReference type="EMBL" id="HJC70040.1"/>
    </source>
</evidence>
<reference evidence="2" key="1">
    <citation type="journal article" date="2021" name="PeerJ">
        <title>Extensive microbial diversity within the chicken gut microbiome revealed by metagenomics and culture.</title>
        <authorList>
            <person name="Gilroy R."/>
            <person name="Ravi A."/>
            <person name="Getino M."/>
            <person name="Pursley I."/>
            <person name="Horton D.L."/>
            <person name="Alikhan N.F."/>
            <person name="Baker D."/>
            <person name="Gharbi K."/>
            <person name="Hall N."/>
            <person name="Watson M."/>
            <person name="Adriaenssens E.M."/>
            <person name="Foster-Nyarko E."/>
            <person name="Jarju S."/>
            <person name="Secka A."/>
            <person name="Antonio M."/>
            <person name="Oren A."/>
            <person name="Chaudhuri R.R."/>
            <person name="La Ragione R."/>
            <person name="Hildebrand F."/>
            <person name="Pallen M.J."/>
        </authorList>
    </citation>
    <scope>NUCLEOTIDE SEQUENCE</scope>
    <source>
        <strain evidence="2">CHK130-7132</strain>
    </source>
</reference>
<keyword evidence="1" id="KW-0812">Transmembrane</keyword>
<dbReference type="Proteomes" id="UP000823854">
    <property type="component" value="Unassembled WGS sequence"/>
</dbReference>
<evidence type="ECO:0000313" key="3">
    <source>
        <dbReference type="Proteomes" id="UP000823854"/>
    </source>
</evidence>
<feature type="transmembrane region" description="Helical" evidence="1">
    <location>
        <begin position="344"/>
        <end position="365"/>
    </location>
</feature>
<keyword evidence="1" id="KW-1133">Transmembrane helix</keyword>
<feature type="transmembrane region" description="Helical" evidence="1">
    <location>
        <begin position="386"/>
        <end position="409"/>
    </location>
</feature>
<evidence type="ECO:0000256" key="1">
    <source>
        <dbReference type="SAM" id="Phobius"/>
    </source>
</evidence>
<feature type="transmembrane region" description="Helical" evidence="1">
    <location>
        <begin position="118"/>
        <end position="138"/>
    </location>
</feature>
<feature type="transmembrane region" description="Helical" evidence="1">
    <location>
        <begin position="178"/>
        <end position="197"/>
    </location>
</feature>
<organism evidence="2 3">
    <name type="scientific">Candidatus Brachybacterium intestinipullorum</name>
    <dbReference type="NCBI Taxonomy" id="2838512"/>
    <lineage>
        <taxon>Bacteria</taxon>
        <taxon>Bacillati</taxon>
        <taxon>Actinomycetota</taxon>
        <taxon>Actinomycetes</taxon>
        <taxon>Micrococcales</taxon>
        <taxon>Dermabacteraceae</taxon>
        <taxon>Brachybacterium</taxon>
    </lineage>
</organism>
<feature type="transmembrane region" description="Helical" evidence="1">
    <location>
        <begin position="227"/>
        <end position="248"/>
    </location>
</feature>
<feature type="transmembrane region" description="Helical" evidence="1">
    <location>
        <begin position="150"/>
        <end position="171"/>
    </location>
</feature>
<protein>
    <submittedName>
        <fullName evidence="2">Uncharacterized protein</fullName>
    </submittedName>
</protein>
<keyword evidence="1" id="KW-0472">Membrane</keyword>
<name>A0A9D2Q1Y0_9MICO</name>